<name>A0AAV6VAT6_9ARAC</name>
<gene>
    <name evidence="1" type="ORF">JTE90_005012</name>
</gene>
<comment type="caution">
    <text evidence="1">The sequence shown here is derived from an EMBL/GenBank/DDBJ whole genome shotgun (WGS) entry which is preliminary data.</text>
</comment>
<evidence type="ECO:0000313" key="2">
    <source>
        <dbReference type="Proteomes" id="UP000827092"/>
    </source>
</evidence>
<keyword evidence="2" id="KW-1185">Reference proteome</keyword>
<dbReference type="EMBL" id="JAFNEN010000115">
    <property type="protein sequence ID" value="KAG8193714.1"/>
    <property type="molecule type" value="Genomic_DNA"/>
</dbReference>
<protein>
    <submittedName>
        <fullName evidence="1">Uncharacterized protein</fullName>
    </submittedName>
</protein>
<proteinExistence type="predicted"/>
<dbReference type="Proteomes" id="UP000827092">
    <property type="component" value="Unassembled WGS sequence"/>
</dbReference>
<organism evidence="1 2">
    <name type="scientific">Oedothorax gibbosus</name>
    <dbReference type="NCBI Taxonomy" id="931172"/>
    <lineage>
        <taxon>Eukaryota</taxon>
        <taxon>Metazoa</taxon>
        <taxon>Ecdysozoa</taxon>
        <taxon>Arthropoda</taxon>
        <taxon>Chelicerata</taxon>
        <taxon>Arachnida</taxon>
        <taxon>Araneae</taxon>
        <taxon>Araneomorphae</taxon>
        <taxon>Entelegynae</taxon>
        <taxon>Araneoidea</taxon>
        <taxon>Linyphiidae</taxon>
        <taxon>Erigoninae</taxon>
        <taxon>Oedothorax</taxon>
    </lineage>
</organism>
<sequence length="84" mass="9540">MESCSTQTTDISLRNVSRIRCCSFGVRKRMYASVNTMKPGIGNNDPRKGEFLRNRSKKRCNGREECISGGDYDTMGKLRRPVMS</sequence>
<dbReference type="AlphaFoldDB" id="A0AAV6VAT6"/>
<reference evidence="1 2" key="1">
    <citation type="journal article" date="2022" name="Nat. Ecol. Evol.">
        <title>A masculinizing supergene underlies an exaggerated male reproductive morph in a spider.</title>
        <authorList>
            <person name="Hendrickx F."/>
            <person name="De Corte Z."/>
            <person name="Sonet G."/>
            <person name="Van Belleghem S.M."/>
            <person name="Kostlbacher S."/>
            <person name="Vangestel C."/>
        </authorList>
    </citation>
    <scope>NUCLEOTIDE SEQUENCE [LARGE SCALE GENOMIC DNA]</scope>
    <source>
        <strain evidence="1">W744_W776</strain>
    </source>
</reference>
<accession>A0AAV6VAT6</accession>
<evidence type="ECO:0000313" key="1">
    <source>
        <dbReference type="EMBL" id="KAG8193714.1"/>
    </source>
</evidence>